<sequence>MTRRLVPVLLTSFVLGLAACGSDDDSGSTVASTATEAQTTASTATEESTPTTAPEPTTTEEAPAGAGECKQVAAQKPLKRDSKKPTSQFSASKTYVVTMKTSCGDIELTLDVKNHPITATSFGTLVKDGFYDGLGVLRVAPGFVLQAGDPTASQSGGASYDVVEEPGTNAKYPKYTLAMAKSGADPVGSSSSQFFIMTGDGGLPPEYAIAGKVTKGQAVVDAIGAIPPADGAPDGPPSQDVIIEKATLAEK</sequence>
<dbReference type="AlphaFoldDB" id="A0AAU7AVI6"/>
<evidence type="ECO:0000259" key="6">
    <source>
        <dbReference type="PROSITE" id="PS50072"/>
    </source>
</evidence>
<reference evidence="7" key="1">
    <citation type="submission" date="2022-12" db="EMBL/GenBank/DDBJ databases">
        <title>Paraconexibacter alkalitolerans sp. nov. and Baekduia alba sp. nov., isolated from soil and emended description of the genera Paraconexibacter (Chun et al., 2020) and Baekduia (An et al., 2020).</title>
        <authorList>
            <person name="Vieira S."/>
            <person name="Huber K.J."/>
            <person name="Geppert A."/>
            <person name="Wolf J."/>
            <person name="Neumann-Schaal M."/>
            <person name="Muesken M."/>
            <person name="Overmann J."/>
        </authorList>
    </citation>
    <scope>NUCLEOTIDE SEQUENCE</scope>
    <source>
        <strain evidence="7">AEG42_29</strain>
    </source>
</reference>
<protein>
    <recommendedName>
        <fullName evidence="1">peptidylprolyl isomerase</fullName>
        <ecNumber evidence="1">5.2.1.8</ecNumber>
    </recommendedName>
</protein>
<dbReference type="Pfam" id="PF00160">
    <property type="entry name" value="Pro_isomerase"/>
    <property type="match status" value="1"/>
</dbReference>
<dbReference type="EC" id="5.2.1.8" evidence="1"/>
<feature type="domain" description="PPIase cyclophilin-type" evidence="6">
    <location>
        <begin position="93"/>
        <end position="248"/>
    </location>
</feature>
<evidence type="ECO:0000256" key="5">
    <source>
        <dbReference type="SAM" id="SignalP"/>
    </source>
</evidence>
<dbReference type="GO" id="GO:0003755">
    <property type="term" value="F:peptidyl-prolyl cis-trans isomerase activity"/>
    <property type="evidence" value="ECO:0007669"/>
    <property type="project" value="UniProtKB-KW"/>
</dbReference>
<feature type="compositionally biased region" description="Low complexity" evidence="4">
    <location>
        <begin position="28"/>
        <end position="64"/>
    </location>
</feature>
<dbReference type="KEGG" id="parq:DSM112329_02562"/>
<proteinExistence type="predicted"/>
<dbReference type="EMBL" id="CP114014">
    <property type="protein sequence ID" value="XAY05704.1"/>
    <property type="molecule type" value="Genomic_DNA"/>
</dbReference>
<dbReference type="PROSITE" id="PS50072">
    <property type="entry name" value="CSA_PPIASE_2"/>
    <property type="match status" value="1"/>
</dbReference>
<gene>
    <name evidence="7" type="primary">ppiB_2</name>
    <name evidence="7" type="ORF">DSM112329_02562</name>
</gene>
<dbReference type="CDD" id="cd00317">
    <property type="entry name" value="cyclophilin"/>
    <property type="match status" value="1"/>
</dbReference>
<keyword evidence="3 7" id="KW-0413">Isomerase</keyword>
<feature type="region of interest" description="Disordered" evidence="4">
    <location>
        <begin position="22"/>
        <end position="86"/>
    </location>
</feature>
<evidence type="ECO:0000256" key="3">
    <source>
        <dbReference type="ARBA" id="ARBA00023235"/>
    </source>
</evidence>
<dbReference type="PANTHER" id="PTHR43246">
    <property type="entry name" value="PEPTIDYL-PROLYL CIS-TRANS ISOMERASE CYP38, CHLOROPLASTIC"/>
    <property type="match status" value="1"/>
</dbReference>
<evidence type="ECO:0000313" key="7">
    <source>
        <dbReference type="EMBL" id="XAY05704.1"/>
    </source>
</evidence>
<dbReference type="PROSITE" id="PS51257">
    <property type="entry name" value="PROKAR_LIPOPROTEIN"/>
    <property type="match status" value="1"/>
</dbReference>
<evidence type="ECO:0000256" key="4">
    <source>
        <dbReference type="SAM" id="MobiDB-lite"/>
    </source>
</evidence>
<dbReference type="Gene3D" id="2.40.100.10">
    <property type="entry name" value="Cyclophilin-like"/>
    <property type="match status" value="1"/>
</dbReference>
<feature type="signal peptide" evidence="5">
    <location>
        <begin position="1"/>
        <end position="19"/>
    </location>
</feature>
<dbReference type="RefSeq" id="WP_354702207.1">
    <property type="nucleotide sequence ID" value="NZ_CP114014.1"/>
</dbReference>
<accession>A0AAU7AVI6</accession>
<keyword evidence="5" id="KW-0732">Signal</keyword>
<dbReference type="InterPro" id="IPR044665">
    <property type="entry name" value="E_coli_cyclophilin_A-like"/>
</dbReference>
<dbReference type="InterPro" id="IPR029000">
    <property type="entry name" value="Cyclophilin-like_dom_sf"/>
</dbReference>
<organism evidence="7">
    <name type="scientific">Paraconexibacter sp. AEG42_29</name>
    <dbReference type="NCBI Taxonomy" id="2997339"/>
    <lineage>
        <taxon>Bacteria</taxon>
        <taxon>Bacillati</taxon>
        <taxon>Actinomycetota</taxon>
        <taxon>Thermoleophilia</taxon>
        <taxon>Solirubrobacterales</taxon>
        <taxon>Paraconexibacteraceae</taxon>
        <taxon>Paraconexibacter</taxon>
    </lineage>
</organism>
<name>A0AAU7AVI6_9ACTN</name>
<dbReference type="InterPro" id="IPR002130">
    <property type="entry name" value="Cyclophilin-type_PPIase_dom"/>
</dbReference>
<feature type="chain" id="PRO_5043604987" description="peptidylprolyl isomerase" evidence="5">
    <location>
        <begin position="20"/>
        <end position="251"/>
    </location>
</feature>
<dbReference type="SUPFAM" id="SSF50891">
    <property type="entry name" value="Cyclophilin-like"/>
    <property type="match status" value="1"/>
</dbReference>
<keyword evidence="2" id="KW-0697">Rotamase</keyword>
<evidence type="ECO:0000256" key="1">
    <source>
        <dbReference type="ARBA" id="ARBA00013194"/>
    </source>
</evidence>
<evidence type="ECO:0000256" key="2">
    <source>
        <dbReference type="ARBA" id="ARBA00023110"/>
    </source>
</evidence>